<dbReference type="InterPro" id="IPR014031">
    <property type="entry name" value="Ketoacyl_synth_C"/>
</dbReference>
<dbReference type="Proteomes" id="UP000001064">
    <property type="component" value="Unassembled WGS sequence"/>
</dbReference>
<dbReference type="FunFam" id="3.40.47.10:FF:000169">
    <property type="entry name" value="3-oxoacyl-[acyl-carrier-protein] synthase"/>
    <property type="match status" value="1"/>
</dbReference>
<evidence type="ECO:0000313" key="13">
    <source>
        <dbReference type="Proteomes" id="UP000001064"/>
    </source>
</evidence>
<dbReference type="InterPro" id="IPR017568">
    <property type="entry name" value="3-oxoacyl-ACP_synth-2"/>
</dbReference>
<dbReference type="InterPro" id="IPR016039">
    <property type="entry name" value="Thiolase-like"/>
</dbReference>
<dbReference type="PANTHER" id="PTHR11712">
    <property type="entry name" value="POLYKETIDE SYNTHASE-RELATED"/>
    <property type="match status" value="1"/>
</dbReference>
<evidence type="ECO:0000256" key="8">
    <source>
        <dbReference type="PIRNR" id="PIRNR000447"/>
    </source>
</evidence>
<evidence type="ECO:0000256" key="10">
    <source>
        <dbReference type="RuleBase" id="RU003694"/>
    </source>
</evidence>
<name>F0ZCP4_DICPU</name>
<keyword evidence="6 8" id="KW-0275">Fatty acid biosynthesis</keyword>
<dbReference type="KEGG" id="dpp:DICPUDRAFT_86592"/>
<evidence type="ECO:0000256" key="5">
    <source>
        <dbReference type="ARBA" id="ARBA00023098"/>
    </source>
</evidence>
<protein>
    <recommendedName>
        <fullName evidence="8">3-oxoacyl-[acyl-carrier-protein] synthase</fullName>
    </recommendedName>
</protein>
<keyword evidence="5" id="KW-0443">Lipid metabolism</keyword>
<dbReference type="FunCoup" id="F0ZCP4">
    <property type="interactions" value="367"/>
</dbReference>
<dbReference type="NCBIfam" id="NF005589">
    <property type="entry name" value="PRK07314.1"/>
    <property type="match status" value="1"/>
</dbReference>
<proteinExistence type="inferred from homology"/>
<evidence type="ECO:0000256" key="9">
    <source>
        <dbReference type="PIRSR" id="PIRSR000447-1"/>
    </source>
</evidence>
<keyword evidence="4" id="KW-0276">Fatty acid metabolism</keyword>
<dbReference type="Pfam" id="PF00109">
    <property type="entry name" value="ketoacyl-synt"/>
    <property type="match status" value="1"/>
</dbReference>
<dbReference type="OMA" id="DVMVCGA"/>
<dbReference type="PIRSF" id="PIRSF000447">
    <property type="entry name" value="KAS_II"/>
    <property type="match status" value="1"/>
</dbReference>
<dbReference type="InterPro" id="IPR014030">
    <property type="entry name" value="Ketoacyl_synth_N"/>
</dbReference>
<reference evidence="13" key="1">
    <citation type="journal article" date="2011" name="Genome Biol.">
        <title>Comparative genomics of the social amoebae Dictyostelium discoideum and Dictyostelium purpureum.</title>
        <authorList>
            <consortium name="US DOE Joint Genome Institute (JGI-PGF)"/>
            <person name="Sucgang R."/>
            <person name="Kuo A."/>
            <person name="Tian X."/>
            <person name="Salerno W."/>
            <person name="Parikh A."/>
            <person name="Feasley C.L."/>
            <person name="Dalin E."/>
            <person name="Tu H."/>
            <person name="Huang E."/>
            <person name="Barry K."/>
            <person name="Lindquist E."/>
            <person name="Shapiro H."/>
            <person name="Bruce D."/>
            <person name="Schmutz J."/>
            <person name="Salamov A."/>
            <person name="Fey P."/>
            <person name="Gaudet P."/>
            <person name="Anjard C."/>
            <person name="Babu M.M."/>
            <person name="Basu S."/>
            <person name="Bushmanova Y."/>
            <person name="van der Wel H."/>
            <person name="Katoh-Kurasawa M."/>
            <person name="Dinh C."/>
            <person name="Coutinho P.M."/>
            <person name="Saito T."/>
            <person name="Elias M."/>
            <person name="Schaap P."/>
            <person name="Kay R.R."/>
            <person name="Henrissat B."/>
            <person name="Eichinger L."/>
            <person name="Rivero F."/>
            <person name="Putnam N.H."/>
            <person name="West C.M."/>
            <person name="Loomis W.F."/>
            <person name="Chisholm R.L."/>
            <person name="Shaulsky G."/>
            <person name="Strassmann J.E."/>
            <person name="Queller D.C."/>
            <person name="Kuspa A."/>
            <person name="Grigoriev I.V."/>
        </authorList>
    </citation>
    <scope>NUCLEOTIDE SEQUENCE [LARGE SCALE GENOMIC DNA]</scope>
    <source>
        <strain evidence="13">QSDP1</strain>
    </source>
</reference>
<keyword evidence="7" id="KW-0012">Acyltransferase</keyword>
<evidence type="ECO:0000256" key="2">
    <source>
        <dbReference type="ARBA" id="ARBA00022516"/>
    </source>
</evidence>
<dbReference type="RefSeq" id="XP_003285165.1">
    <property type="nucleotide sequence ID" value="XM_003285117.1"/>
</dbReference>
<dbReference type="SMART" id="SM00825">
    <property type="entry name" value="PKS_KS"/>
    <property type="match status" value="1"/>
</dbReference>
<sequence>MGLVTPLGCGLDTNWKRLINGESGIQKLTIDNSKIDIPAKIAAMVPKGSEEGQFDQQKMVPSDVRLASSDFIKYAVAASNEAVQDSGISDALKENKDSLQERTGVCIGSGTGSMEEIMAATEKISKYSSGTGKVSAYFIPRILINEASGIVSILHKAKGPNLSIVSACATGSHCIGESFRKIKYGEVDVMICGGTEASINSVSMVGFSKMKALSTKFNDTPTESSRPFDKRRDGFVMGEGAGILVLEEYEHAIARGAKIYCEVKGYGSSGDAHHISAPNSDGNGPFRSMTLALKESGLDASDIDYFNAHATSTPLGDGIECKAIKDFVNQNSIQTSNKQITMSSNKGSIGHLLGAAGSVESIFSILSLYNNIAPPTLNLEEPSDDCLGINLVPKRSQPMEINHVLKNSFGFGGTNCSLIFSKTK</sequence>
<dbReference type="STRING" id="5786.F0ZCP4"/>
<dbReference type="InterPro" id="IPR020841">
    <property type="entry name" value="PKS_Beta-ketoAc_synthase_dom"/>
</dbReference>
<evidence type="ECO:0000256" key="1">
    <source>
        <dbReference type="ARBA" id="ARBA00008467"/>
    </source>
</evidence>
<evidence type="ECO:0000259" key="11">
    <source>
        <dbReference type="PROSITE" id="PS52004"/>
    </source>
</evidence>
<dbReference type="PROSITE" id="PS00606">
    <property type="entry name" value="KS3_1"/>
    <property type="match status" value="1"/>
</dbReference>
<dbReference type="PANTHER" id="PTHR11712:SF336">
    <property type="entry name" value="3-OXOACYL-[ACYL-CARRIER-PROTEIN] SYNTHASE, MITOCHONDRIAL"/>
    <property type="match status" value="1"/>
</dbReference>
<evidence type="ECO:0000256" key="7">
    <source>
        <dbReference type="ARBA" id="ARBA00023315"/>
    </source>
</evidence>
<dbReference type="InParanoid" id="F0ZCP4"/>
<dbReference type="InterPro" id="IPR018201">
    <property type="entry name" value="Ketoacyl_synth_AS"/>
</dbReference>
<gene>
    <name evidence="12" type="ORF">DICPUDRAFT_86592</name>
</gene>
<dbReference type="OrthoDB" id="5334845at2759"/>
<dbReference type="GO" id="GO:0006633">
    <property type="term" value="P:fatty acid biosynthetic process"/>
    <property type="evidence" value="ECO:0000318"/>
    <property type="project" value="GO_Central"/>
</dbReference>
<dbReference type="GeneID" id="10502410"/>
<keyword evidence="3 8" id="KW-0808">Transferase</keyword>
<dbReference type="CDD" id="cd00834">
    <property type="entry name" value="KAS_I_II"/>
    <property type="match status" value="1"/>
</dbReference>
<feature type="active site" description="For beta-ketoacyl synthase activity" evidence="9">
    <location>
        <position position="168"/>
    </location>
</feature>
<evidence type="ECO:0000313" key="12">
    <source>
        <dbReference type="EMBL" id="EGC38304.1"/>
    </source>
</evidence>
<evidence type="ECO:0000256" key="4">
    <source>
        <dbReference type="ARBA" id="ARBA00022832"/>
    </source>
</evidence>
<dbReference type="eggNOG" id="KOG1394">
    <property type="taxonomic scope" value="Eukaryota"/>
</dbReference>
<dbReference type="Gene3D" id="3.40.47.10">
    <property type="match status" value="1"/>
</dbReference>
<dbReference type="GO" id="GO:0005739">
    <property type="term" value="C:mitochondrion"/>
    <property type="evidence" value="ECO:0000318"/>
    <property type="project" value="GO_Central"/>
</dbReference>
<dbReference type="NCBIfam" id="TIGR03150">
    <property type="entry name" value="fabF"/>
    <property type="match status" value="1"/>
</dbReference>
<keyword evidence="2 8" id="KW-0444">Lipid biosynthesis</keyword>
<comment type="similarity">
    <text evidence="1 8 10">Belongs to the thiolase-like superfamily. Beta-ketoacyl-ACP synthases family.</text>
</comment>
<dbReference type="PROSITE" id="PS52004">
    <property type="entry name" value="KS3_2"/>
    <property type="match status" value="1"/>
</dbReference>
<dbReference type="GO" id="GO:0004315">
    <property type="term" value="F:3-oxoacyl-[acyl-carrier-protein] synthase activity"/>
    <property type="evidence" value="ECO:0000318"/>
    <property type="project" value="GO_Central"/>
</dbReference>
<dbReference type="VEuPathDB" id="AmoebaDB:DICPUDRAFT_86592"/>
<dbReference type="SUPFAM" id="SSF53901">
    <property type="entry name" value="Thiolase-like"/>
    <property type="match status" value="2"/>
</dbReference>
<dbReference type="InterPro" id="IPR000794">
    <property type="entry name" value="Beta-ketoacyl_synthase"/>
</dbReference>
<accession>F0ZCP4</accession>
<organism evidence="12 13">
    <name type="scientific">Dictyostelium purpureum</name>
    <name type="common">Slime mold</name>
    <dbReference type="NCBI Taxonomy" id="5786"/>
    <lineage>
        <taxon>Eukaryota</taxon>
        <taxon>Amoebozoa</taxon>
        <taxon>Evosea</taxon>
        <taxon>Eumycetozoa</taxon>
        <taxon>Dictyostelia</taxon>
        <taxon>Dictyosteliales</taxon>
        <taxon>Dictyosteliaceae</taxon>
        <taxon>Dictyostelium</taxon>
    </lineage>
</organism>
<evidence type="ECO:0000256" key="3">
    <source>
        <dbReference type="ARBA" id="ARBA00022679"/>
    </source>
</evidence>
<keyword evidence="13" id="KW-1185">Reference proteome</keyword>
<dbReference type="AlphaFoldDB" id="F0ZCP4"/>
<evidence type="ECO:0000256" key="6">
    <source>
        <dbReference type="ARBA" id="ARBA00023160"/>
    </source>
</evidence>
<feature type="domain" description="Ketosynthase family 3 (KS3)" evidence="11">
    <location>
        <begin position="1"/>
        <end position="422"/>
    </location>
</feature>
<dbReference type="EMBL" id="GL870979">
    <property type="protein sequence ID" value="EGC38304.1"/>
    <property type="molecule type" value="Genomic_DNA"/>
</dbReference>
<dbReference type="Pfam" id="PF02801">
    <property type="entry name" value="Ketoacyl-synt_C"/>
    <property type="match status" value="1"/>
</dbReference>